<dbReference type="eggNOG" id="KOG1644">
    <property type="taxonomic scope" value="Eukaryota"/>
</dbReference>
<dbReference type="GeneID" id="7839929"/>
<dbReference type="InterPro" id="IPR001611">
    <property type="entry name" value="Leu-rich_rpt"/>
</dbReference>
<dbReference type="PANTHER" id="PTHR46282:SF1">
    <property type="entry name" value="LEUCINE-RICH REPEAT-CONTAINING PROTEIN 72-LIKE"/>
    <property type="match status" value="1"/>
</dbReference>
<reference evidence="2" key="1">
    <citation type="journal article" date="2006" name="PLoS Biol.">
        <title>Macronuclear genome sequence of the ciliate Tetrahymena thermophila, a model eukaryote.</title>
        <authorList>
            <person name="Eisen J.A."/>
            <person name="Coyne R.S."/>
            <person name="Wu M."/>
            <person name="Wu D."/>
            <person name="Thiagarajan M."/>
            <person name="Wortman J.R."/>
            <person name="Badger J.H."/>
            <person name="Ren Q."/>
            <person name="Amedeo P."/>
            <person name="Jones K.M."/>
            <person name="Tallon L.J."/>
            <person name="Delcher A.L."/>
            <person name="Salzberg S.L."/>
            <person name="Silva J.C."/>
            <person name="Haas B.J."/>
            <person name="Majoros W.H."/>
            <person name="Farzad M."/>
            <person name="Carlton J.M."/>
            <person name="Smith R.K. Jr."/>
            <person name="Garg J."/>
            <person name="Pearlman R.E."/>
            <person name="Karrer K.M."/>
            <person name="Sun L."/>
            <person name="Manning G."/>
            <person name="Elde N.C."/>
            <person name="Turkewitz A.P."/>
            <person name="Asai D.J."/>
            <person name="Wilkes D.E."/>
            <person name="Wang Y."/>
            <person name="Cai H."/>
            <person name="Collins K."/>
            <person name="Stewart B.A."/>
            <person name="Lee S.R."/>
            <person name="Wilamowska K."/>
            <person name="Weinberg Z."/>
            <person name="Ruzzo W.L."/>
            <person name="Wloga D."/>
            <person name="Gaertig J."/>
            <person name="Frankel J."/>
            <person name="Tsao C.-C."/>
            <person name="Gorovsky M.A."/>
            <person name="Keeling P.J."/>
            <person name="Waller R.F."/>
            <person name="Patron N.J."/>
            <person name="Cherry J.M."/>
            <person name="Stover N.A."/>
            <person name="Krieger C.J."/>
            <person name="del Toro C."/>
            <person name="Ryder H.F."/>
            <person name="Williamson S.C."/>
            <person name="Barbeau R.A."/>
            <person name="Hamilton E.P."/>
            <person name="Orias E."/>
        </authorList>
    </citation>
    <scope>NUCLEOTIDE SEQUENCE [LARGE SCALE GENOMIC DNA]</scope>
    <source>
        <strain evidence="2">SB210</strain>
    </source>
</reference>
<proteinExistence type="predicted"/>
<keyword evidence="2" id="KW-1185">Reference proteome</keyword>
<dbReference type="EMBL" id="GG662441">
    <property type="protein sequence ID" value="EAS04783.3"/>
    <property type="molecule type" value="Genomic_DNA"/>
</dbReference>
<dbReference type="InterPro" id="IPR032675">
    <property type="entry name" value="LRR_dom_sf"/>
</dbReference>
<dbReference type="SUPFAM" id="SSF52058">
    <property type="entry name" value="L domain-like"/>
    <property type="match status" value="1"/>
</dbReference>
<dbReference type="Gene3D" id="3.80.10.10">
    <property type="entry name" value="Ribonuclease Inhibitor"/>
    <property type="match status" value="1"/>
</dbReference>
<dbReference type="OrthoDB" id="10251250at2759"/>
<dbReference type="InParanoid" id="I7LXJ8"/>
<dbReference type="PANTHER" id="PTHR46282">
    <property type="entry name" value="LEUCINE-RICH MELANOCYTE DIFFERENTIATION-ASSOCIATED PROTEIN"/>
    <property type="match status" value="1"/>
</dbReference>
<dbReference type="Proteomes" id="UP000009168">
    <property type="component" value="Unassembled WGS sequence"/>
</dbReference>
<evidence type="ECO:0000313" key="1">
    <source>
        <dbReference type="EMBL" id="EAS04783.3"/>
    </source>
</evidence>
<accession>I7LXJ8</accession>
<name>I7LXJ8_TETTS</name>
<sequence>MVRDYELQFNIKEKFLALFISVISNYNNYIKKVQNFYKKIRNKIVLIIFRFFNIHLISQQLTHFTQQSYQTQSTDQFTTMQQGHTVSWSSKKLKSLSEEFVTDPKAIKHLDVSNNLLRTGRSLERFINLVTLIIDENQISNLQEFPQLQSLECLSLIKNQIQDLDEFIMLCKSKFPKLSNLNLMKNPCCPTFFLQEEDYHNYRQQLVKSISTLTIIDGFPVTEKDFQPFVSEIQPIEEGNQSNGYGKQVIRQQYVENDQARGVVEHNPKYAKVNQNRNILKGTSQGNKHIPNEKL</sequence>
<dbReference type="STRING" id="312017.I7LXJ8"/>
<gene>
    <name evidence="1" type="ORF">TTHERM_00467320</name>
</gene>
<dbReference type="PROSITE" id="PS51450">
    <property type="entry name" value="LRR"/>
    <property type="match status" value="2"/>
</dbReference>
<dbReference type="KEGG" id="tet:TTHERM_00467320"/>
<dbReference type="AlphaFoldDB" id="I7LXJ8"/>
<dbReference type="RefSeq" id="XP_001025028.3">
    <property type="nucleotide sequence ID" value="XM_001025028.3"/>
</dbReference>
<evidence type="ECO:0000313" key="2">
    <source>
        <dbReference type="Proteomes" id="UP000009168"/>
    </source>
</evidence>
<protein>
    <submittedName>
        <fullName evidence="1">Uncharacterized protein</fullName>
    </submittedName>
</protein>
<organism evidence="1 2">
    <name type="scientific">Tetrahymena thermophila (strain SB210)</name>
    <dbReference type="NCBI Taxonomy" id="312017"/>
    <lineage>
        <taxon>Eukaryota</taxon>
        <taxon>Sar</taxon>
        <taxon>Alveolata</taxon>
        <taxon>Ciliophora</taxon>
        <taxon>Intramacronucleata</taxon>
        <taxon>Oligohymenophorea</taxon>
        <taxon>Hymenostomatida</taxon>
        <taxon>Tetrahymenina</taxon>
        <taxon>Tetrahymenidae</taxon>
        <taxon>Tetrahymena</taxon>
    </lineage>
</organism>
<dbReference type="InterPro" id="IPR043313">
    <property type="entry name" value="LRMDA"/>
</dbReference>